<proteinExistence type="predicted"/>
<evidence type="ECO:0000313" key="1">
    <source>
        <dbReference type="EMBL" id="QNO49030.1"/>
    </source>
</evidence>
<reference evidence="1" key="1">
    <citation type="submission" date="2020-06" db="EMBL/GenBank/DDBJ databases">
        <title>Unique genomic features of the anaerobic methanotrophic archaea.</title>
        <authorList>
            <person name="Chadwick G.L."/>
            <person name="Skennerton C.T."/>
            <person name="Laso-Perez R."/>
            <person name="Leu A.O."/>
            <person name="Speth D.R."/>
            <person name="Yu H."/>
            <person name="Morgan-Lang C."/>
            <person name="Hatzenpichler R."/>
            <person name="Goudeau D."/>
            <person name="Malmstrom R."/>
            <person name="Brazelton W.J."/>
            <person name="Woyke T."/>
            <person name="Hallam S.J."/>
            <person name="Tyson G.W."/>
            <person name="Wegener G."/>
            <person name="Boetius A."/>
            <person name="Orphan V."/>
        </authorList>
    </citation>
    <scope>NUCLEOTIDE SEQUENCE</scope>
</reference>
<organism evidence="1">
    <name type="scientific">Candidatus Methanogaster sp. ANME-2c ERB4</name>
    <dbReference type="NCBI Taxonomy" id="2759911"/>
    <lineage>
        <taxon>Archaea</taxon>
        <taxon>Methanobacteriati</taxon>
        <taxon>Methanobacteriota</taxon>
        <taxon>Stenosarchaea group</taxon>
        <taxon>Methanomicrobia</taxon>
        <taxon>Methanosarcinales</taxon>
        <taxon>ANME-2 cluster</taxon>
        <taxon>Candidatus Methanogasteraceae</taxon>
        <taxon>Candidatus Methanogaster</taxon>
    </lineage>
</organism>
<name>A0A7G9YLZ6_9EURY</name>
<gene>
    <name evidence="1" type="ORF">KNGNHFEO_00027</name>
</gene>
<dbReference type="AlphaFoldDB" id="A0A7G9YLZ6"/>
<protein>
    <submittedName>
        <fullName evidence="1">Uncharacterized protein</fullName>
    </submittedName>
</protein>
<accession>A0A7G9YLZ6</accession>
<dbReference type="EMBL" id="MT631369">
    <property type="protein sequence ID" value="QNO49030.1"/>
    <property type="molecule type" value="Genomic_DNA"/>
</dbReference>
<sequence length="174" mass="19327">MRADEGGEVITEEWRKEKVDYVVYNAISYAFERALKETLGNGAPILQTTMVPLVGADLITATEKEFGIEFKPGKPIPEFMEDLAKMLVGLEVADEIHCIPDTDGKKVRCRVKNCINTLALKYLREKGITSCVLCPPGFYAASAARKVFGEEFQIRITNETAELGDCAVTFELIE</sequence>